<dbReference type="PIRSF" id="PIRSF017388">
    <property type="entry name" value="Esterase_lipase"/>
    <property type="match status" value="1"/>
</dbReference>
<dbReference type="SUPFAM" id="SSF53474">
    <property type="entry name" value="alpha/beta-Hydrolases"/>
    <property type="match status" value="1"/>
</dbReference>
<dbReference type="PANTHER" id="PTHR11614">
    <property type="entry name" value="PHOSPHOLIPASE-RELATED"/>
    <property type="match status" value="1"/>
</dbReference>
<dbReference type="InterPro" id="IPR012354">
    <property type="entry name" value="Esterase_lipase"/>
</dbReference>
<sequence>MTSRISSEPFRYDGVSDSACYIIHGYTGSTFEMHDIGKFLASNGFTTVGELLPGHGTSVEDCNSKSYHDWIDAVEKGYDQLTSEFQKVFIIGFSMGCTLAFHLALTRNVPGLIIMAPAMFKFKTRKVYFSPIMCHFKEYEVKRFKTTNDVQLPTFGYSVYPLKAGREVLKLTFRIRHQLHKVMTPAIVMHSTEDISAPYENGPRVYDAIGSEDKQFITFKRSSHMLMYDCEKEAVWDATLQFVQNHSKVFTNAVPVPE</sequence>
<feature type="domain" description="Serine aminopeptidase S33" evidence="1">
    <location>
        <begin position="17"/>
        <end position="120"/>
    </location>
</feature>
<evidence type="ECO:0000259" key="1">
    <source>
        <dbReference type="Pfam" id="PF12146"/>
    </source>
</evidence>
<feature type="domain" description="Serine aminopeptidase S33" evidence="1">
    <location>
        <begin position="162"/>
        <end position="230"/>
    </location>
</feature>
<accession>A0A381SZC1</accession>
<organism evidence="2">
    <name type="scientific">marine metagenome</name>
    <dbReference type="NCBI Taxonomy" id="408172"/>
    <lineage>
        <taxon>unclassified sequences</taxon>
        <taxon>metagenomes</taxon>
        <taxon>ecological metagenomes</taxon>
    </lineage>
</organism>
<dbReference type="Pfam" id="PF12146">
    <property type="entry name" value="Hydrolase_4"/>
    <property type="match status" value="2"/>
</dbReference>
<dbReference type="InterPro" id="IPR051044">
    <property type="entry name" value="MAG_DAG_Lipase"/>
</dbReference>
<dbReference type="InterPro" id="IPR022742">
    <property type="entry name" value="Hydrolase_4"/>
</dbReference>
<reference evidence="2" key="1">
    <citation type="submission" date="2018-05" db="EMBL/GenBank/DDBJ databases">
        <authorList>
            <person name="Lanie J.A."/>
            <person name="Ng W.-L."/>
            <person name="Kazmierczak K.M."/>
            <person name="Andrzejewski T.M."/>
            <person name="Davidsen T.M."/>
            <person name="Wayne K.J."/>
            <person name="Tettelin H."/>
            <person name="Glass J.I."/>
            <person name="Rusch D."/>
            <person name="Podicherti R."/>
            <person name="Tsui H.-C.T."/>
            <person name="Winkler M.E."/>
        </authorList>
    </citation>
    <scope>NUCLEOTIDE SEQUENCE</scope>
</reference>
<name>A0A381SZC1_9ZZZZ</name>
<dbReference type="GO" id="GO:0052689">
    <property type="term" value="F:carboxylic ester hydrolase activity"/>
    <property type="evidence" value="ECO:0007669"/>
    <property type="project" value="InterPro"/>
</dbReference>
<gene>
    <name evidence="2" type="ORF">METZ01_LOCUS62209</name>
</gene>
<dbReference type="InterPro" id="IPR029058">
    <property type="entry name" value="AB_hydrolase_fold"/>
</dbReference>
<proteinExistence type="predicted"/>
<protein>
    <recommendedName>
        <fullName evidence="1">Serine aminopeptidase S33 domain-containing protein</fullName>
    </recommendedName>
</protein>
<dbReference type="Gene3D" id="3.40.50.1820">
    <property type="entry name" value="alpha/beta hydrolase"/>
    <property type="match status" value="1"/>
</dbReference>
<dbReference type="EMBL" id="UINC01003800">
    <property type="protein sequence ID" value="SVA09355.1"/>
    <property type="molecule type" value="Genomic_DNA"/>
</dbReference>
<evidence type="ECO:0000313" key="2">
    <source>
        <dbReference type="EMBL" id="SVA09355.1"/>
    </source>
</evidence>
<dbReference type="AlphaFoldDB" id="A0A381SZC1"/>